<feature type="compositionally biased region" description="Basic residues" evidence="1">
    <location>
        <begin position="323"/>
        <end position="339"/>
    </location>
</feature>
<protein>
    <submittedName>
        <fullName evidence="2">Uncharacterized protein</fullName>
    </submittedName>
</protein>
<name>A0A6C0HPB5_9ZZZZ</name>
<evidence type="ECO:0000313" key="2">
    <source>
        <dbReference type="EMBL" id="QHT82234.1"/>
    </source>
</evidence>
<proteinExistence type="predicted"/>
<sequence>MAGTRLTEEENRKLEQMIRNDRIVAARLSEFNNLQGLAVEGVEINPVTGFYRQPVLPPAINLPRAPQIPGIEERPTPQEIALVALSNTHLDQLGNPYTNYDRTFDELAKRYPNEQNVIEQLQYKAHAINLEVDRMIERWKRALGGNNLTNAQLNTIRALLPTGRVASAEELETLMHRFKPTVTIWSIIKNAVKFEMYKALVIVGNINIELDKMISKYPSLMSCLTIACFPRKYHTGDEYCKLSGNIKCASETCCNIITVYLGGIISNAIFEEIMRQISMIPEMVISKQPGALGGKGKTKKQKTNNNTKKQKTKQLKGTQNNKKGGKKQKRNIKTKNNRR</sequence>
<accession>A0A6C0HPB5</accession>
<dbReference type="AlphaFoldDB" id="A0A6C0HPB5"/>
<organism evidence="2">
    <name type="scientific">viral metagenome</name>
    <dbReference type="NCBI Taxonomy" id="1070528"/>
    <lineage>
        <taxon>unclassified sequences</taxon>
        <taxon>metagenomes</taxon>
        <taxon>organismal metagenomes</taxon>
    </lineage>
</organism>
<reference evidence="2" key="1">
    <citation type="journal article" date="2020" name="Nature">
        <title>Giant virus diversity and host interactions through global metagenomics.</title>
        <authorList>
            <person name="Schulz F."/>
            <person name="Roux S."/>
            <person name="Paez-Espino D."/>
            <person name="Jungbluth S."/>
            <person name="Walsh D.A."/>
            <person name="Denef V.J."/>
            <person name="McMahon K.D."/>
            <person name="Konstantinidis K.T."/>
            <person name="Eloe-Fadrosh E.A."/>
            <person name="Kyrpides N.C."/>
            <person name="Woyke T."/>
        </authorList>
    </citation>
    <scope>NUCLEOTIDE SEQUENCE</scope>
    <source>
        <strain evidence="2">GVMAG-M-3300023184-161</strain>
    </source>
</reference>
<feature type="compositionally biased region" description="Basic residues" evidence="1">
    <location>
        <begin position="296"/>
        <end position="314"/>
    </location>
</feature>
<evidence type="ECO:0000256" key="1">
    <source>
        <dbReference type="SAM" id="MobiDB-lite"/>
    </source>
</evidence>
<feature type="region of interest" description="Disordered" evidence="1">
    <location>
        <begin position="290"/>
        <end position="339"/>
    </location>
</feature>
<dbReference type="EMBL" id="MN739997">
    <property type="protein sequence ID" value="QHT82234.1"/>
    <property type="molecule type" value="Genomic_DNA"/>
</dbReference>